<accession>A0A3L9YFI5</accession>
<dbReference type="EMBL" id="REFC01000016">
    <property type="protein sequence ID" value="RMA56708.1"/>
    <property type="molecule type" value="Genomic_DNA"/>
</dbReference>
<keyword evidence="1" id="KW-0472">Membrane</keyword>
<gene>
    <name evidence="2" type="ORF">BXY75_3219</name>
</gene>
<dbReference type="GO" id="GO:0015627">
    <property type="term" value="C:type II protein secretion system complex"/>
    <property type="evidence" value="ECO:0007669"/>
    <property type="project" value="TreeGrafter"/>
</dbReference>
<keyword evidence="1" id="KW-1133">Transmembrane helix</keyword>
<keyword evidence="3" id="KW-1185">Reference proteome</keyword>
<evidence type="ECO:0000313" key="3">
    <source>
        <dbReference type="Proteomes" id="UP000271339"/>
    </source>
</evidence>
<dbReference type="Gene3D" id="1.10.150.280">
    <property type="entry name" value="AF1531-like domain"/>
    <property type="match status" value="1"/>
</dbReference>
<evidence type="ECO:0000313" key="2">
    <source>
        <dbReference type="EMBL" id="RMA56708.1"/>
    </source>
</evidence>
<dbReference type="Pfam" id="PF12836">
    <property type="entry name" value="HHH_3"/>
    <property type="match status" value="2"/>
</dbReference>
<protein>
    <submittedName>
        <fullName evidence="2">Competence ComEA-like helix-hairpin-helix protein</fullName>
    </submittedName>
</protein>
<keyword evidence="1" id="KW-0812">Transmembrane</keyword>
<dbReference type="Gene3D" id="1.10.150.320">
    <property type="entry name" value="Photosystem II 12 kDa extrinsic protein"/>
    <property type="match status" value="1"/>
</dbReference>
<name>A0A3L9YFI5_9FLAO</name>
<dbReference type="SUPFAM" id="SSF47781">
    <property type="entry name" value="RuvA domain 2-like"/>
    <property type="match status" value="2"/>
</dbReference>
<organism evidence="2 3">
    <name type="scientific">Ulvibacter antarcticus</name>
    <dbReference type="NCBI Taxonomy" id="442714"/>
    <lineage>
        <taxon>Bacteria</taxon>
        <taxon>Pseudomonadati</taxon>
        <taxon>Bacteroidota</taxon>
        <taxon>Flavobacteriia</taxon>
        <taxon>Flavobacteriales</taxon>
        <taxon>Flavobacteriaceae</taxon>
        <taxon>Ulvibacter</taxon>
    </lineage>
</organism>
<dbReference type="OrthoDB" id="981124at2"/>
<dbReference type="PANTHER" id="PTHR21180:SF32">
    <property type="entry name" value="ENDONUCLEASE_EXONUCLEASE_PHOSPHATASE FAMILY DOMAIN-CONTAINING PROTEIN 1"/>
    <property type="match status" value="1"/>
</dbReference>
<evidence type="ECO:0000256" key="1">
    <source>
        <dbReference type="SAM" id="Phobius"/>
    </source>
</evidence>
<dbReference type="PANTHER" id="PTHR21180">
    <property type="entry name" value="ENDONUCLEASE/EXONUCLEASE/PHOSPHATASE FAMILY DOMAIN-CONTAINING PROTEIN 1"/>
    <property type="match status" value="1"/>
</dbReference>
<dbReference type="InterPro" id="IPR010994">
    <property type="entry name" value="RuvA_2-like"/>
</dbReference>
<comment type="caution">
    <text evidence="2">The sequence shown here is derived from an EMBL/GenBank/DDBJ whole genome shotgun (WGS) entry which is preliminary data.</text>
</comment>
<dbReference type="InterPro" id="IPR051675">
    <property type="entry name" value="Endo/Exo/Phosphatase_dom_1"/>
</dbReference>
<feature type="transmembrane region" description="Helical" evidence="1">
    <location>
        <begin position="16"/>
        <end position="35"/>
    </location>
</feature>
<dbReference type="AlphaFoldDB" id="A0A3L9YFI5"/>
<dbReference type="GO" id="GO:0015628">
    <property type="term" value="P:protein secretion by the type II secretion system"/>
    <property type="evidence" value="ECO:0007669"/>
    <property type="project" value="TreeGrafter"/>
</dbReference>
<dbReference type="RefSeq" id="WP_121908749.1">
    <property type="nucleotide sequence ID" value="NZ_REFC01000016.1"/>
</dbReference>
<reference evidence="2 3" key="1">
    <citation type="submission" date="2018-10" db="EMBL/GenBank/DDBJ databases">
        <title>Genomic Encyclopedia of Archaeal and Bacterial Type Strains, Phase II (KMG-II): from individual species to whole genera.</title>
        <authorList>
            <person name="Goeker M."/>
        </authorList>
    </citation>
    <scope>NUCLEOTIDE SEQUENCE [LARGE SCALE GENOMIC DNA]</scope>
    <source>
        <strain evidence="2 3">DSM 23424</strain>
    </source>
</reference>
<dbReference type="Proteomes" id="UP000271339">
    <property type="component" value="Unassembled WGS sequence"/>
</dbReference>
<proteinExistence type="predicted"/>
<sequence>MKNLKSHLIFNRSQRGGILLLVSLILALISIYHLYDFSSEDILDISSSEIVLLRKELDSLEIAEIEARKPKRYPFNPNFVTDYKAYTLGMSPEEFDRLKHFRSNNNWINSIADFKRVTQVSDSLLADISPYFKFPDWVTNPKPKRNSYKSKSIEKGFVDLAFDQKTDLNNATSEELQKVSGIGVALSSRIIAYRDKIGGFSNDIQLYSVWGLNESVVKRTLHLFAVKTPKEITKMDINSASASDIATIPGISFDLAKEIWEAIRLRERIESFSELEKIDKLSPLKLRLIQLYLSID</sequence>